<dbReference type="AlphaFoldDB" id="A0A6C1BAD5"/>
<dbReference type="InterPro" id="IPR008258">
    <property type="entry name" value="Transglycosylase_SLT_dom_1"/>
</dbReference>
<proteinExistence type="inferred from homology"/>
<dbReference type="GO" id="GO:0000270">
    <property type="term" value="P:peptidoglycan metabolic process"/>
    <property type="evidence" value="ECO:0007669"/>
    <property type="project" value="InterPro"/>
</dbReference>
<protein>
    <submittedName>
        <fullName evidence="3">Lytic transglycosylase domain-containing protein</fullName>
    </submittedName>
</protein>
<dbReference type="CDD" id="cd00254">
    <property type="entry name" value="LT-like"/>
    <property type="match status" value="1"/>
</dbReference>
<feature type="domain" description="Transglycosylase SLT" evidence="2">
    <location>
        <begin position="44"/>
        <end position="135"/>
    </location>
</feature>
<dbReference type="GO" id="GO:0008933">
    <property type="term" value="F:peptidoglycan lytic transglycosylase activity"/>
    <property type="evidence" value="ECO:0007669"/>
    <property type="project" value="InterPro"/>
</dbReference>
<name>A0A6C1BAD5_9RHOO</name>
<dbReference type="GO" id="GO:0016020">
    <property type="term" value="C:membrane"/>
    <property type="evidence" value="ECO:0007669"/>
    <property type="project" value="InterPro"/>
</dbReference>
<accession>A0A6C1BAD5</accession>
<dbReference type="Gene3D" id="1.10.530.10">
    <property type="match status" value="1"/>
</dbReference>
<evidence type="ECO:0000259" key="2">
    <source>
        <dbReference type="Pfam" id="PF01464"/>
    </source>
</evidence>
<dbReference type="KEGG" id="azq:G3580_00265"/>
<gene>
    <name evidence="3" type="ORF">G3580_00265</name>
</gene>
<dbReference type="Proteomes" id="UP000501991">
    <property type="component" value="Chromosome"/>
</dbReference>
<evidence type="ECO:0000313" key="3">
    <source>
        <dbReference type="EMBL" id="QID19658.1"/>
    </source>
</evidence>
<dbReference type="PROSITE" id="PS00922">
    <property type="entry name" value="TRANSGLYCOSYLASE"/>
    <property type="match status" value="1"/>
</dbReference>
<evidence type="ECO:0000256" key="1">
    <source>
        <dbReference type="ARBA" id="ARBA00007734"/>
    </source>
</evidence>
<reference evidence="3 4" key="1">
    <citation type="submission" date="2020-02" db="EMBL/GenBank/DDBJ databases">
        <title>Nitrogenibacter mangrovi gen. nov., sp. nov. isolated from mangrove sediment, a denitrifying betaproteobacterium.</title>
        <authorList>
            <person name="Liao H."/>
            <person name="Tian Y."/>
        </authorList>
    </citation>
    <scope>NUCLEOTIDE SEQUENCE [LARGE SCALE GENOMIC DNA]</scope>
    <source>
        <strain evidence="3 4">M9-3-2</strain>
    </source>
</reference>
<dbReference type="PANTHER" id="PTHR37423">
    <property type="entry name" value="SOLUBLE LYTIC MUREIN TRANSGLYCOSYLASE-RELATED"/>
    <property type="match status" value="1"/>
</dbReference>
<dbReference type="EMBL" id="CP048836">
    <property type="protein sequence ID" value="QID19658.1"/>
    <property type="molecule type" value="Genomic_DNA"/>
</dbReference>
<keyword evidence="4" id="KW-1185">Reference proteome</keyword>
<dbReference type="SUPFAM" id="SSF53955">
    <property type="entry name" value="Lysozyme-like"/>
    <property type="match status" value="1"/>
</dbReference>
<evidence type="ECO:0000313" key="4">
    <source>
        <dbReference type="Proteomes" id="UP000501991"/>
    </source>
</evidence>
<dbReference type="Pfam" id="PF01464">
    <property type="entry name" value="SLT"/>
    <property type="match status" value="1"/>
</dbReference>
<organism evidence="3 4">
    <name type="scientific">Nitrogeniibacter mangrovi</name>
    <dbReference type="NCBI Taxonomy" id="2016596"/>
    <lineage>
        <taxon>Bacteria</taxon>
        <taxon>Pseudomonadati</taxon>
        <taxon>Pseudomonadota</taxon>
        <taxon>Betaproteobacteria</taxon>
        <taxon>Rhodocyclales</taxon>
        <taxon>Zoogloeaceae</taxon>
        <taxon>Nitrogeniibacter</taxon>
    </lineage>
</organism>
<sequence>MVHFSDHPGADARYRKVWSTPRRAPAHAPRPAPAALRKHIEHSARLTGLDPALLQAVAQVESNLDPAARSPKGALGLMQLMPATAARYGVRNPLDPAANLLGGARYLSDLIRQFDGRLSLALAAYNAGEGAVLRHDGRIPPYAETQAYVPKVLARYAALRGR</sequence>
<dbReference type="InterPro" id="IPR023346">
    <property type="entry name" value="Lysozyme-like_dom_sf"/>
</dbReference>
<dbReference type="InterPro" id="IPR000189">
    <property type="entry name" value="Transglyc_AS"/>
</dbReference>
<dbReference type="PANTHER" id="PTHR37423:SF2">
    <property type="entry name" value="MEMBRANE-BOUND LYTIC MUREIN TRANSGLYCOSYLASE C"/>
    <property type="match status" value="1"/>
</dbReference>
<comment type="similarity">
    <text evidence="1">Belongs to the transglycosylase Slt family.</text>
</comment>